<dbReference type="InterPro" id="IPR051545">
    <property type="entry name" value="NAD(P)H_dehydrogenase_qn"/>
</dbReference>
<dbReference type="SUPFAM" id="SSF52218">
    <property type="entry name" value="Flavoproteins"/>
    <property type="match status" value="1"/>
</dbReference>
<dbReference type="GO" id="GO:0003955">
    <property type="term" value="F:NAD(P)H dehydrogenase (quinone) activity"/>
    <property type="evidence" value="ECO:0007669"/>
    <property type="project" value="TreeGrafter"/>
</dbReference>
<name>A0A8J7RXI4_9PROT</name>
<reference evidence="4" key="1">
    <citation type="submission" date="2021-04" db="EMBL/GenBank/DDBJ databases">
        <authorList>
            <person name="Zhang D.-C."/>
        </authorList>
    </citation>
    <scope>NUCLEOTIDE SEQUENCE</scope>
    <source>
        <strain evidence="4">CGMCC 1.15697</strain>
    </source>
</reference>
<dbReference type="GO" id="GO:0005829">
    <property type="term" value="C:cytosol"/>
    <property type="evidence" value="ECO:0007669"/>
    <property type="project" value="TreeGrafter"/>
</dbReference>
<proteinExistence type="inferred from homology"/>
<protein>
    <submittedName>
        <fullName evidence="4">NAD(P)H-dependent oxidoreductase</fullName>
    </submittedName>
</protein>
<keyword evidence="5" id="KW-1185">Reference proteome</keyword>
<dbReference type="InterPro" id="IPR029039">
    <property type="entry name" value="Flavoprotein-like_sf"/>
</dbReference>
<feature type="domain" description="Flavodoxin-like fold" evidence="3">
    <location>
        <begin position="1"/>
        <end position="182"/>
    </location>
</feature>
<evidence type="ECO:0000313" key="5">
    <source>
        <dbReference type="Proteomes" id="UP000672602"/>
    </source>
</evidence>
<dbReference type="AlphaFoldDB" id="A0A8J7RXI4"/>
<dbReference type="InterPro" id="IPR003680">
    <property type="entry name" value="Flavodoxin_fold"/>
</dbReference>
<comment type="similarity">
    <text evidence="1">Belongs to the NAD(P)H dehydrogenase (quinone) family.</text>
</comment>
<gene>
    <name evidence="4" type="ORF">KAJ83_06130</name>
</gene>
<evidence type="ECO:0000259" key="3">
    <source>
        <dbReference type="Pfam" id="PF02525"/>
    </source>
</evidence>
<evidence type="ECO:0000313" key="4">
    <source>
        <dbReference type="EMBL" id="MBP5856577.1"/>
    </source>
</evidence>
<dbReference type="PANTHER" id="PTHR10204:SF34">
    <property type="entry name" value="NAD(P)H DEHYDROGENASE [QUINONE] 1 ISOFORM 1"/>
    <property type="match status" value="1"/>
</dbReference>
<dbReference type="Proteomes" id="UP000672602">
    <property type="component" value="Unassembled WGS sequence"/>
</dbReference>
<keyword evidence="2" id="KW-0560">Oxidoreductase</keyword>
<dbReference type="EMBL" id="JAGMWN010000002">
    <property type="protein sequence ID" value="MBP5856577.1"/>
    <property type="molecule type" value="Genomic_DNA"/>
</dbReference>
<dbReference type="RefSeq" id="WP_210681144.1">
    <property type="nucleotide sequence ID" value="NZ_JAGMWN010000002.1"/>
</dbReference>
<dbReference type="PANTHER" id="PTHR10204">
    <property type="entry name" value="NAD P H OXIDOREDUCTASE-RELATED"/>
    <property type="match status" value="1"/>
</dbReference>
<comment type="caution">
    <text evidence="4">The sequence shown here is derived from an EMBL/GenBank/DDBJ whole genome shotgun (WGS) entry which is preliminary data.</text>
</comment>
<accession>A0A8J7RXI4</accession>
<evidence type="ECO:0000256" key="1">
    <source>
        <dbReference type="ARBA" id="ARBA00006252"/>
    </source>
</evidence>
<organism evidence="4 5">
    <name type="scientific">Marivibrio halodurans</name>
    <dbReference type="NCBI Taxonomy" id="2039722"/>
    <lineage>
        <taxon>Bacteria</taxon>
        <taxon>Pseudomonadati</taxon>
        <taxon>Pseudomonadota</taxon>
        <taxon>Alphaproteobacteria</taxon>
        <taxon>Rhodospirillales</taxon>
        <taxon>Rhodospirillaceae</taxon>
        <taxon>Marivibrio</taxon>
    </lineage>
</organism>
<dbReference type="Gene3D" id="3.40.50.360">
    <property type="match status" value="1"/>
</dbReference>
<sequence length="192" mass="21091">MRILLIDGHPDPAGDHFVHGLADAYAAGAAEAGHAVTRIDVARLDIPVLRTKQAFEHEEPPPDIAAAQAALRAAEHIVLIYPLWLGTMPGLVKLFLEQVLRPGFAFSYDGGRLPRKALGGRSARVVVTMGMPALAYRWFYGAHSLKSLTRNILHFVGIRPVRWTLIGGAEELDDRTRARWLARLQHLGVAGR</sequence>
<evidence type="ECO:0000256" key="2">
    <source>
        <dbReference type="ARBA" id="ARBA00023002"/>
    </source>
</evidence>
<dbReference type="Pfam" id="PF02525">
    <property type="entry name" value="Flavodoxin_2"/>
    <property type="match status" value="1"/>
</dbReference>